<reference evidence="2" key="1">
    <citation type="submission" date="2021-10" db="EMBL/GenBank/DDBJ databases">
        <authorList>
            <person name="Dean J.D."/>
            <person name="Kim M.K."/>
            <person name="Newey C.N."/>
            <person name="Stoker T.S."/>
            <person name="Thompson D.W."/>
            <person name="Grose J.H."/>
        </authorList>
    </citation>
    <scope>NUCLEOTIDE SEQUENCE</scope>
    <source>
        <strain evidence="2">BT635</strain>
    </source>
</reference>
<keyword evidence="1" id="KW-0812">Transmembrane</keyword>
<evidence type="ECO:0008006" key="4">
    <source>
        <dbReference type="Google" id="ProtNLM"/>
    </source>
</evidence>
<keyword evidence="3" id="KW-1185">Reference proteome</keyword>
<dbReference type="RefSeq" id="WP_226184728.1">
    <property type="nucleotide sequence ID" value="NZ_JAJADQ010000004.1"/>
</dbReference>
<gene>
    <name evidence="2" type="ORF">LGH70_08365</name>
</gene>
<name>A0ABS8AB07_9BACT</name>
<dbReference type="PROSITE" id="PS51257">
    <property type="entry name" value="PROKAR_LIPOPROTEIN"/>
    <property type="match status" value="1"/>
</dbReference>
<accession>A0ABS8AB07</accession>
<keyword evidence="1" id="KW-1133">Transmembrane helix</keyword>
<feature type="transmembrane region" description="Helical" evidence="1">
    <location>
        <begin position="176"/>
        <end position="199"/>
    </location>
</feature>
<sequence>MLKKYKLIFLGLLAIGYGCVQLFILTSFADSVLARIRGLEPQPASAVRRLPPGTPVLVEGRISRITPQRYSTLVAYVRSSELPHPEKEPGVWIEDDWVSPALLLDVGPETLPVEPGYALRQTTIQKQTKLANYNGFDRGSQVFVVGTVGAAGTLKAETVYGGTRAKYLFSKTGEKWVGYATALFVIVLGLGFIGVEVMLGRNRR</sequence>
<keyword evidence="1" id="KW-0472">Membrane</keyword>
<evidence type="ECO:0000256" key="1">
    <source>
        <dbReference type="SAM" id="Phobius"/>
    </source>
</evidence>
<protein>
    <recommendedName>
        <fullName evidence="4">SURF1-like protein</fullName>
    </recommendedName>
</protein>
<proteinExistence type="predicted"/>
<dbReference type="Proteomes" id="UP001165297">
    <property type="component" value="Unassembled WGS sequence"/>
</dbReference>
<organism evidence="2 3">
    <name type="scientific">Hymenobacter nitidus</name>
    <dbReference type="NCBI Taxonomy" id="2880929"/>
    <lineage>
        <taxon>Bacteria</taxon>
        <taxon>Pseudomonadati</taxon>
        <taxon>Bacteroidota</taxon>
        <taxon>Cytophagia</taxon>
        <taxon>Cytophagales</taxon>
        <taxon>Hymenobacteraceae</taxon>
        <taxon>Hymenobacter</taxon>
    </lineage>
</organism>
<evidence type="ECO:0000313" key="2">
    <source>
        <dbReference type="EMBL" id="MCB2377593.1"/>
    </source>
</evidence>
<evidence type="ECO:0000313" key="3">
    <source>
        <dbReference type="Proteomes" id="UP001165297"/>
    </source>
</evidence>
<comment type="caution">
    <text evidence="2">The sequence shown here is derived from an EMBL/GenBank/DDBJ whole genome shotgun (WGS) entry which is preliminary data.</text>
</comment>
<dbReference type="EMBL" id="JAJADQ010000004">
    <property type="protein sequence ID" value="MCB2377593.1"/>
    <property type="molecule type" value="Genomic_DNA"/>
</dbReference>